<keyword evidence="5" id="KW-0539">Nucleus</keyword>
<evidence type="ECO:0000313" key="9">
    <source>
        <dbReference type="EMBL" id="ODN05992.1"/>
    </source>
</evidence>
<dbReference type="STRING" id="48709.A0A1D2NL73"/>
<evidence type="ECO:0000259" key="8">
    <source>
        <dbReference type="PROSITE" id="PS50157"/>
    </source>
</evidence>
<name>A0A1D2NL73_ORCCI</name>
<evidence type="ECO:0000256" key="4">
    <source>
        <dbReference type="ARBA" id="ARBA00022833"/>
    </source>
</evidence>
<accession>A0A1D2NL73</accession>
<dbReference type="GO" id="GO:0000978">
    <property type="term" value="F:RNA polymerase II cis-regulatory region sequence-specific DNA binding"/>
    <property type="evidence" value="ECO:0007669"/>
    <property type="project" value="TreeGrafter"/>
</dbReference>
<dbReference type="PANTHER" id="PTHR24388">
    <property type="entry name" value="ZINC FINGER PROTEIN"/>
    <property type="match status" value="1"/>
</dbReference>
<comment type="caution">
    <text evidence="9">The sequence shown here is derived from an EMBL/GenBank/DDBJ whole genome shotgun (WGS) entry which is preliminary data.</text>
</comment>
<evidence type="ECO:0000256" key="1">
    <source>
        <dbReference type="ARBA" id="ARBA00022723"/>
    </source>
</evidence>
<dbReference type="GO" id="GO:0008270">
    <property type="term" value="F:zinc ion binding"/>
    <property type="evidence" value="ECO:0007669"/>
    <property type="project" value="UniProtKB-KW"/>
</dbReference>
<evidence type="ECO:0000313" key="10">
    <source>
        <dbReference type="Proteomes" id="UP000094527"/>
    </source>
</evidence>
<dbReference type="InterPro" id="IPR013087">
    <property type="entry name" value="Znf_C2H2_type"/>
</dbReference>
<keyword evidence="10" id="KW-1185">Reference proteome</keyword>
<dbReference type="GO" id="GO:0000981">
    <property type="term" value="F:DNA-binding transcription factor activity, RNA polymerase II-specific"/>
    <property type="evidence" value="ECO:0007669"/>
    <property type="project" value="TreeGrafter"/>
</dbReference>
<reference evidence="9 10" key="1">
    <citation type="journal article" date="2016" name="Genome Biol. Evol.">
        <title>Gene Family Evolution Reflects Adaptation to Soil Environmental Stressors in the Genome of the Collembolan Orchesella cincta.</title>
        <authorList>
            <person name="Faddeeva-Vakhrusheva A."/>
            <person name="Derks M.F."/>
            <person name="Anvar S.Y."/>
            <person name="Agamennone V."/>
            <person name="Suring W."/>
            <person name="Smit S."/>
            <person name="van Straalen N.M."/>
            <person name="Roelofs D."/>
        </authorList>
    </citation>
    <scope>NUCLEOTIDE SEQUENCE [LARGE SCALE GENOMIC DNA]</scope>
    <source>
        <tissue evidence="9">Mixed pool</tissue>
    </source>
</reference>
<dbReference type="PROSITE" id="PS00028">
    <property type="entry name" value="ZINC_FINGER_C2H2_1"/>
    <property type="match status" value="3"/>
</dbReference>
<evidence type="ECO:0000256" key="2">
    <source>
        <dbReference type="ARBA" id="ARBA00022737"/>
    </source>
</evidence>
<dbReference type="PANTHER" id="PTHR24388:SF104">
    <property type="entry name" value="AT-RICH BINDING PROTEIN-RELATED"/>
    <property type="match status" value="1"/>
</dbReference>
<sequence>MAEIKLVEVVPELNRKCDMGRVVVLNSFPAALRPRVTGKIYFCCNRAFLTDASLEKHRTIGGCLNGGSLSKDEFMSSNKEEQATETESIELSIPSTVKCPVDESSCKFENNDDVDSTTDGEECKVPLNFKWIVPARKKGNALQLKEERGMSPSSPDIKQEQDSIEIKSFASDFSPKRMAVMRHVKSPHKLKTTLEKENTEKRVQEGGDAEESNIVPRYSNEKAYNYTTPISSKRKDYSCDLCSYTVQHLGSFKWHKKNAHVLKGKFPCTICACVYRTKSGLGVHLSIFHKIPVSYQRRSPSLDVQKNVTDECNGSKKMEHFQGDITGSYIRLDSMPVDNCSRFSCNLCPYKTVSDQHLRKHMKGAHDPSSRYECPHCLCRYKLRSPLLCHITKMHHTMTSNTPNSLYSVSSNKSFLVDNWIQSINCNEGESDDNIAVNEPSNSPNMEDSSHRYICKSCSMTFPLRIHLVSHYRQQHMRKSSSRTMANEPLNGPQKLLSKNDFAYLQSAFNMEGHELACHLKQGSCD</sequence>
<dbReference type="EMBL" id="LJIJ01000012">
    <property type="protein sequence ID" value="ODN05992.1"/>
    <property type="molecule type" value="Genomic_DNA"/>
</dbReference>
<dbReference type="Gene3D" id="3.30.160.60">
    <property type="entry name" value="Classic Zinc Finger"/>
    <property type="match status" value="2"/>
</dbReference>
<comment type="similarity">
    <text evidence="6">Belongs to the snail C2H2-type zinc-finger protein family.</text>
</comment>
<dbReference type="SMART" id="SM00355">
    <property type="entry name" value="ZnF_C2H2"/>
    <property type="match status" value="5"/>
</dbReference>
<organism evidence="9 10">
    <name type="scientific">Orchesella cincta</name>
    <name type="common">Springtail</name>
    <name type="synonym">Podura cincta</name>
    <dbReference type="NCBI Taxonomy" id="48709"/>
    <lineage>
        <taxon>Eukaryota</taxon>
        <taxon>Metazoa</taxon>
        <taxon>Ecdysozoa</taxon>
        <taxon>Arthropoda</taxon>
        <taxon>Hexapoda</taxon>
        <taxon>Collembola</taxon>
        <taxon>Entomobryomorpha</taxon>
        <taxon>Entomobryoidea</taxon>
        <taxon>Orchesellidae</taxon>
        <taxon>Orchesellinae</taxon>
        <taxon>Orchesella</taxon>
    </lineage>
</organism>
<dbReference type="OrthoDB" id="3561125at2759"/>
<keyword evidence="4" id="KW-0862">Zinc</keyword>
<dbReference type="Proteomes" id="UP000094527">
    <property type="component" value="Unassembled WGS sequence"/>
</dbReference>
<evidence type="ECO:0000256" key="6">
    <source>
        <dbReference type="ARBA" id="ARBA00037948"/>
    </source>
</evidence>
<evidence type="ECO:0000256" key="5">
    <source>
        <dbReference type="ARBA" id="ARBA00023242"/>
    </source>
</evidence>
<dbReference type="InterPro" id="IPR050527">
    <property type="entry name" value="Snail/Krueppel_Znf"/>
</dbReference>
<gene>
    <name evidence="9" type="ORF">Ocin01_00725</name>
</gene>
<proteinExistence type="inferred from homology"/>
<keyword evidence="1" id="KW-0479">Metal-binding</keyword>
<protein>
    <submittedName>
        <fullName evidence="9">PR domain zinc finger protein 5</fullName>
    </submittedName>
</protein>
<keyword evidence="3 7" id="KW-0863">Zinc-finger</keyword>
<keyword evidence="2" id="KW-0677">Repeat</keyword>
<dbReference type="PROSITE" id="PS50157">
    <property type="entry name" value="ZINC_FINGER_C2H2_2"/>
    <property type="match status" value="1"/>
</dbReference>
<evidence type="ECO:0000256" key="7">
    <source>
        <dbReference type="PROSITE-ProRule" id="PRU00042"/>
    </source>
</evidence>
<dbReference type="AlphaFoldDB" id="A0A1D2NL73"/>
<feature type="domain" description="C2H2-type" evidence="8">
    <location>
        <begin position="453"/>
        <end position="481"/>
    </location>
</feature>
<evidence type="ECO:0000256" key="3">
    <source>
        <dbReference type="ARBA" id="ARBA00022771"/>
    </source>
</evidence>